<organism evidence="2 3">
    <name type="scientific">Salegentibacter mishustinae</name>
    <dbReference type="NCBI Taxonomy" id="270918"/>
    <lineage>
        <taxon>Bacteria</taxon>
        <taxon>Pseudomonadati</taxon>
        <taxon>Bacteroidota</taxon>
        <taxon>Flavobacteriia</taxon>
        <taxon>Flavobacteriales</taxon>
        <taxon>Flavobacteriaceae</taxon>
        <taxon>Salegentibacter</taxon>
    </lineage>
</organism>
<dbReference type="EMBL" id="LKTP01000023">
    <property type="protein sequence ID" value="KRG28589.1"/>
    <property type="molecule type" value="Genomic_DNA"/>
</dbReference>
<feature type="domain" description="DUF7033" evidence="1">
    <location>
        <begin position="95"/>
        <end position="183"/>
    </location>
</feature>
<gene>
    <name evidence="2" type="ORF">APR42_07390</name>
</gene>
<keyword evidence="3" id="KW-1185">Reference proteome</keyword>
<accession>A0A0Q9Z6J0</accession>
<dbReference type="RefSeq" id="WP_057482251.1">
    <property type="nucleotide sequence ID" value="NZ_BMWR01000001.1"/>
</dbReference>
<proteinExistence type="predicted"/>
<dbReference type="AlphaFoldDB" id="A0A0Q9Z6J0"/>
<sequence length="429" mass="50223">MLLIYTQKITPRIVYTFKHICTNILGISIKFTSKIEEFIAHEGVKLSYGKQALGNELFIQKVDLLMEQGLSEVEIKVQPWGDDSCFFPVSENSALPFDIFAASFFLLSRYEEYLPHVKDDLGRFPASESVGYQEGFLQSPVVDIWAYKFKEVLQERFPEIALEEREFHSRAIIAVEHVFNFQNKGFLRSLAGMHLDIIKLQFNKVIDRIQVLLRIKKDPINIFEDLIAFIKEYKVSLLFMFQLSDFSMYDRNINYNRNPYRSIIKYVGDYAKVGLIPGYFAYEDFKTLRKEKLRMENTVHTPLERVINVKYNLNIPEFYTFLTELEIPQDYSMGYPEASGFRAGTCSPFLFYDINTESTLGLKIHPYVFNSNIVEHNDFEKITSEVAKMLEEVKKVGGSFKAVFKNQDFSEYSEHQNYYSLLKQIYEIR</sequence>
<name>A0A0Q9Z6J0_9FLAO</name>
<dbReference type="InterPro" id="IPR054297">
    <property type="entry name" value="DUF7033"/>
</dbReference>
<reference evidence="2" key="1">
    <citation type="submission" date="2015-10" db="EMBL/GenBank/DDBJ databases">
        <title>Draft genome sequence of Salegentibacter mishustinae KCTC 12263.</title>
        <authorList>
            <person name="Lin W."/>
            <person name="Zheng Q."/>
        </authorList>
    </citation>
    <scope>NUCLEOTIDE SEQUENCE [LARGE SCALE GENOMIC DNA]</scope>
    <source>
        <strain evidence="2">KCTC 12263</strain>
    </source>
</reference>
<protein>
    <recommendedName>
        <fullName evidence="1">DUF7033 domain-containing protein</fullName>
    </recommendedName>
</protein>
<dbReference type="CDD" id="cd10931">
    <property type="entry name" value="CE4_u7"/>
    <property type="match status" value="1"/>
</dbReference>
<comment type="caution">
    <text evidence="2">The sequence shown here is derived from an EMBL/GenBank/DDBJ whole genome shotgun (WGS) entry which is preliminary data.</text>
</comment>
<dbReference type="Proteomes" id="UP000051643">
    <property type="component" value="Unassembled WGS sequence"/>
</dbReference>
<dbReference type="STRING" id="270918.APR42_07390"/>
<evidence type="ECO:0000313" key="2">
    <source>
        <dbReference type="EMBL" id="KRG28589.1"/>
    </source>
</evidence>
<evidence type="ECO:0000259" key="1">
    <source>
        <dbReference type="Pfam" id="PF23019"/>
    </source>
</evidence>
<dbReference type="OrthoDB" id="5573484at2"/>
<evidence type="ECO:0000313" key="3">
    <source>
        <dbReference type="Proteomes" id="UP000051643"/>
    </source>
</evidence>
<dbReference type="Pfam" id="PF23019">
    <property type="entry name" value="DUF7033"/>
    <property type="match status" value="1"/>
</dbReference>